<protein>
    <recommendedName>
        <fullName evidence="2">Polysaccharide pyruvyl transferase domain-containing protein</fullName>
    </recommendedName>
</protein>
<dbReference type="EMBL" id="JAAIKR010000008">
    <property type="protein sequence ID" value="MBR9728207.1"/>
    <property type="molecule type" value="Genomic_DNA"/>
</dbReference>
<gene>
    <name evidence="3" type="ORF">G3R48_09475</name>
</gene>
<dbReference type="PANTHER" id="PTHR36836:SF1">
    <property type="entry name" value="COLANIC ACID BIOSYNTHESIS PROTEIN WCAK"/>
    <property type="match status" value="1"/>
</dbReference>
<evidence type="ECO:0000259" key="2">
    <source>
        <dbReference type="Pfam" id="PF04230"/>
    </source>
</evidence>
<keyword evidence="4" id="KW-1185">Reference proteome</keyword>
<proteinExistence type="predicted"/>
<feature type="domain" description="Polysaccharide pyruvyl transferase" evidence="2">
    <location>
        <begin position="16"/>
        <end position="371"/>
    </location>
</feature>
<reference evidence="3 4" key="1">
    <citation type="submission" date="2020-02" db="EMBL/GenBank/DDBJ databases">
        <title>Shewanella WXL01 sp. nov., a marine bacterium isolated from green algae in Luhuitou Fringing Reef (Northern South China Sea).</title>
        <authorList>
            <person name="Wang X."/>
        </authorList>
    </citation>
    <scope>NUCLEOTIDE SEQUENCE [LARGE SCALE GENOMIC DNA]</scope>
    <source>
        <strain evidence="3 4">MCCC 1A01895</strain>
    </source>
</reference>
<name>A0ABS5I2F5_9GAMM</name>
<organism evidence="3 4">
    <name type="scientific">Shewanella intestini</name>
    <dbReference type="NCBI Taxonomy" id="2017544"/>
    <lineage>
        <taxon>Bacteria</taxon>
        <taxon>Pseudomonadati</taxon>
        <taxon>Pseudomonadota</taxon>
        <taxon>Gammaproteobacteria</taxon>
        <taxon>Alteromonadales</taxon>
        <taxon>Shewanellaceae</taxon>
        <taxon>Shewanella</taxon>
    </lineage>
</organism>
<accession>A0ABS5I2F5</accession>
<comment type="caution">
    <text evidence="3">The sequence shown here is derived from an EMBL/GenBank/DDBJ whole genome shotgun (WGS) entry which is preliminary data.</text>
</comment>
<evidence type="ECO:0000313" key="4">
    <source>
        <dbReference type="Proteomes" id="UP000811844"/>
    </source>
</evidence>
<keyword evidence="1" id="KW-0175">Coiled coil</keyword>
<evidence type="ECO:0000313" key="3">
    <source>
        <dbReference type="EMBL" id="MBR9728207.1"/>
    </source>
</evidence>
<feature type="coiled-coil region" evidence="1">
    <location>
        <begin position="397"/>
        <end position="431"/>
    </location>
</feature>
<evidence type="ECO:0000256" key="1">
    <source>
        <dbReference type="SAM" id="Coils"/>
    </source>
</evidence>
<dbReference type="PANTHER" id="PTHR36836">
    <property type="entry name" value="COLANIC ACID BIOSYNTHESIS PROTEIN WCAK"/>
    <property type="match status" value="1"/>
</dbReference>
<sequence length="441" mass="50559">MSKVKALIVPACTDLNRGDQALVWEAAYLIQNSFGENCEIGIVDYGNSDEDRHKQSKQTRSAGFKIFRNIIENPKRVIKNTGVHDSRWTVIQAGVQALIDFVKHFILLMLPYKPVFNMFFKNKEYLESFSFLKESDCIVVKGGGFLHTYGKLGDLYYLWFGLYYLLLAIRLKKKIIFLPNSVGPITGISNRTFVRYILSRVDKLYVREGISLEYLKSIGVFNSELAFDLGYYSKEKDTLRHETKKVISNTLNVKKIGITVRPYRFPHSSDPIERYENYISSIAEYCNKNSDCEFYFIVQVQGPSKHETDLIAISDVISKLEMSVSYKIVDGDFDYKDLMTVYKGLDFLIGTRFHSVIFSQVMGVPSMAIAYGGNKSKGIMEDIGLGEYVVAIEEINFETLNIMMANLQNNADEYKNKLDLAKARIRLERVKVIEELKEIIK</sequence>
<dbReference type="Pfam" id="PF04230">
    <property type="entry name" value="PS_pyruv_trans"/>
    <property type="match status" value="1"/>
</dbReference>
<dbReference type="RefSeq" id="WP_153662740.1">
    <property type="nucleotide sequence ID" value="NZ_JAAIKR010000008.1"/>
</dbReference>
<dbReference type="InterPro" id="IPR007345">
    <property type="entry name" value="Polysacch_pyruvyl_Trfase"/>
</dbReference>
<dbReference type="Proteomes" id="UP000811844">
    <property type="component" value="Unassembled WGS sequence"/>
</dbReference>